<name>A0A8K0JEC1_9TREE</name>
<dbReference type="InterPro" id="IPR027475">
    <property type="entry name" value="Asparaginase/glutaminase_AS2"/>
</dbReference>
<dbReference type="InterPro" id="IPR040919">
    <property type="entry name" value="Asparaginase_C"/>
</dbReference>
<dbReference type="InterPro" id="IPR020827">
    <property type="entry name" value="Asparaginase/glutaminase_AS1"/>
</dbReference>
<dbReference type="AlphaFoldDB" id="A0A8K0JEC1"/>
<evidence type="ECO:0000256" key="4">
    <source>
        <dbReference type="PROSITE-ProRule" id="PRU10100"/>
    </source>
</evidence>
<dbReference type="Proteomes" id="UP000812966">
    <property type="component" value="Unassembled WGS sequence"/>
</dbReference>
<dbReference type="InterPro" id="IPR041725">
    <property type="entry name" value="L-asparaginase_I"/>
</dbReference>
<dbReference type="PIRSF" id="PIRSF001220">
    <property type="entry name" value="L-ASNase_gatD"/>
    <property type="match status" value="1"/>
</dbReference>
<dbReference type="SFLD" id="SFLDS00057">
    <property type="entry name" value="Glutaminase/Asparaginase"/>
    <property type="match status" value="1"/>
</dbReference>
<evidence type="ECO:0000313" key="8">
    <source>
        <dbReference type="Proteomes" id="UP000812966"/>
    </source>
</evidence>
<protein>
    <recommendedName>
        <fullName evidence="1">asparaginase</fullName>
        <ecNumber evidence="1">3.5.1.1</ecNumber>
    </recommendedName>
</protein>
<dbReference type="GO" id="GO:0006528">
    <property type="term" value="P:asparagine metabolic process"/>
    <property type="evidence" value="ECO:0007669"/>
    <property type="project" value="UniProtKB-ARBA"/>
</dbReference>
<dbReference type="Pfam" id="PF17763">
    <property type="entry name" value="Asparaginase_C"/>
    <property type="match status" value="1"/>
</dbReference>
<dbReference type="SMART" id="SM00870">
    <property type="entry name" value="Asparaginase"/>
    <property type="match status" value="1"/>
</dbReference>
<evidence type="ECO:0000256" key="3">
    <source>
        <dbReference type="PROSITE-ProRule" id="PRU10099"/>
    </source>
</evidence>
<dbReference type="SUPFAM" id="SSF53774">
    <property type="entry name" value="Glutaminase/Asparaginase"/>
    <property type="match status" value="1"/>
</dbReference>
<feature type="active site" evidence="3">
    <location>
        <position position="21"/>
    </location>
</feature>
<dbReference type="PRINTS" id="PR00139">
    <property type="entry name" value="ASNGLNASE"/>
</dbReference>
<dbReference type="PROSITE" id="PS51732">
    <property type="entry name" value="ASN_GLN_ASE_3"/>
    <property type="match status" value="1"/>
</dbReference>
<evidence type="ECO:0000313" key="7">
    <source>
        <dbReference type="EMBL" id="KAG7527465.1"/>
    </source>
</evidence>
<keyword evidence="2" id="KW-0378">Hydrolase</keyword>
<dbReference type="PROSITE" id="PS00917">
    <property type="entry name" value="ASN_GLN_ASE_2"/>
    <property type="match status" value="1"/>
</dbReference>
<sequence>MQRPNMTVSQSKILVLYTGGTIGCLNTERGLTVQPGFLSDWLRSQSAFNDPNAGTVASHAHSQAVYNAWLGSEQLPNPGKGDEEQSVLTGFETPDEKTLITPVFRFGGEMKKIRYTIRESDDPLVGSSSIDPAAWMRIANDIRNSAGHFDGFVVLHGTDTMAYTASALAFLLADLPKPVVLTGAQIPLCEYSSDATNNFRGALLSAGMKDLPEVCIFFNRKLMRGCRTRKVSSFEVDAFDSPLMKPLLIADVEHSYQRPDAPSDSKSVLMNAVAAMSSQVIILHIWPGMTTRQLKLMLSDPETKGVVMYTYGAGNFPIVQEMLDVLKEAIKQGLIVVNVSQCARGKVLPLYITGVVLNEIGVVAGNDMTPECAFVKLSYLLAQDHLSLEAKKRWLGMSMVGEMAAVAT</sequence>
<feature type="active site" evidence="4">
    <location>
        <position position="158"/>
    </location>
</feature>
<evidence type="ECO:0000259" key="5">
    <source>
        <dbReference type="Pfam" id="PF00710"/>
    </source>
</evidence>
<dbReference type="InterPro" id="IPR036152">
    <property type="entry name" value="Asp/glu_Ase-like_sf"/>
</dbReference>
<dbReference type="Gene3D" id="3.40.50.40">
    <property type="match status" value="1"/>
</dbReference>
<dbReference type="EMBL" id="JABELV010000282">
    <property type="protein sequence ID" value="KAG7527465.1"/>
    <property type="molecule type" value="Genomic_DNA"/>
</dbReference>
<gene>
    <name evidence="7" type="ORF">FFLO_06902</name>
</gene>
<dbReference type="EC" id="3.5.1.1" evidence="1"/>
<dbReference type="PROSITE" id="PS51257">
    <property type="entry name" value="PROKAR_LIPOPROTEIN"/>
    <property type="match status" value="1"/>
</dbReference>
<proteinExistence type="predicted"/>
<dbReference type="PROSITE" id="PS00144">
    <property type="entry name" value="ASN_GLN_ASE_1"/>
    <property type="match status" value="1"/>
</dbReference>
<dbReference type="InterPro" id="IPR037152">
    <property type="entry name" value="L-asparaginase_N_sf"/>
</dbReference>
<dbReference type="PANTHER" id="PTHR11707:SF28">
    <property type="entry name" value="60 KDA LYSOPHOSPHOLIPASE"/>
    <property type="match status" value="1"/>
</dbReference>
<evidence type="ECO:0000256" key="2">
    <source>
        <dbReference type="ARBA" id="ARBA00022801"/>
    </source>
</evidence>
<reference evidence="7" key="1">
    <citation type="submission" date="2020-04" db="EMBL/GenBank/DDBJ databases">
        <title>Analysis of mating type loci in Filobasidium floriforme.</title>
        <authorList>
            <person name="Nowrousian M."/>
        </authorList>
    </citation>
    <scope>NUCLEOTIDE SEQUENCE</scope>
    <source>
        <strain evidence="7">CBS 6242</strain>
    </source>
</reference>
<accession>A0A8K0JEC1</accession>
<dbReference type="FunFam" id="3.40.50.40:FF:000001">
    <property type="entry name" value="L-asparaginase 1"/>
    <property type="match status" value="1"/>
</dbReference>
<keyword evidence="8" id="KW-1185">Reference proteome</keyword>
<dbReference type="CDD" id="cd08963">
    <property type="entry name" value="L-asparaginase_I"/>
    <property type="match status" value="1"/>
</dbReference>
<dbReference type="Gene3D" id="3.40.50.1170">
    <property type="entry name" value="L-asparaginase, N-terminal domain"/>
    <property type="match status" value="1"/>
</dbReference>
<dbReference type="Pfam" id="PF00710">
    <property type="entry name" value="Asparaginase"/>
    <property type="match status" value="1"/>
</dbReference>
<comment type="caution">
    <text evidence="7">The sequence shown here is derived from an EMBL/GenBank/DDBJ whole genome shotgun (WGS) entry which is preliminary data.</text>
</comment>
<dbReference type="PIRSF" id="PIRSF500176">
    <property type="entry name" value="L_ASNase"/>
    <property type="match status" value="1"/>
</dbReference>
<evidence type="ECO:0000259" key="6">
    <source>
        <dbReference type="Pfam" id="PF17763"/>
    </source>
</evidence>
<evidence type="ECO:0000256" key="1">
    <source>
        <dbReference type="ARBA" id="ARBA00012920"/>
    </source>
</evidence>
<dbReference type="PANTHER" id="PTHR11707">
    <property type="entry name" value="L-ASPARAGINASE"/>
    <property type="match status" value="1"/>
</dbReference>
<organism evidence="7 8">
    <name type="scientific">Filobasidium floriforme</name>
    <dbReference type="NCBI Taxonomy" id="5210"/>
    <lineage>
        <taxon>Eukaryota</taxon>
        <taxon>Fungi</taxon>
        <taxon>Dikarya</taxon>
        <taxon>Basidiomycota</taxon>
        <taxon>Agaricomycotina</taxon>
        <taxon>Tremellomycetes</taxon>
        <taxon>Filobasidiales</taxon>
        <taxon>Filobasidiaceae</taxon>
        <taxon>Filobasidium</taxon>
    </lineage>
</organism>
<feature type="domain" description="L-asparaginase N-terminal" evidence="5">
    <location>
        <begin position="12"/>
        <end position="254"/>
    </location>
</feature>
<dbReference type="InterPro" id="IPR027473">
    <property type="entry name" value="L-asparaginase_C"/>
</dbReference>
<dbReference type="GO" id="GO:0004067">
    <property type="term" value="F:asparaginase activity"/>
    <property type="evidence" value="ECO:0007669"/>
    <property type="project" value="UniProtKB-UniRule"/>
</dbReference>
<dbReference type="InterPro" id="IPR006034">
    <property type="entry name" value="Asparaginase/glutaminase-like"/>
</dbReference>
<dbReference type="InterPro" id="IPR027474">
    <property type="entry name" value="L-asparaginase_N"/>
</dbReference>
<feature type="domain" description="Asparaginase/glutaminase C-terminal" evidence="6">
    <location>
        <begin position="279"/>
        <end position="393"/>
    </location>
</feature>